<accession>A0ABX3FFI4</accession>
<name>A0ABX3FFI4_9VIBR</name>
<dbReference type="EMBL" id="MJMH01000172">
    <property type="protein sequence ID" value="OLQ91661.1"/>
    <property type="molecule type" value="Genomic_DNA"/>
</dbReference>
<evidence type="ECO:0000313" key="1">
    <source>
        <dbReference type="EMBL" id="OLQ91661.1"/>
    </source>
</evidence>
<protein>
    <recommendedName>
        <fullName evidence="3">ASCH domain-containing protein</fullName>
    </recommendedName>
</protein>
<dbReference type="Proteomes" id="UP000186039">
    <property type="component" value="Unassembled WGS sequence"/>
</dbReference>
<reference evidence="1 2" key="1">
    <citation type="submission" date="2016-09" db="EMBL/GenBank/DDBJ databases">
        <title>Genomic Taxonomy of the Vibrionaceae.</title>
        <authorList>
            <person name="Gonzalez-Castillo A."/>
            <person name="Gomez-Gil B."/>
            <person name="Enciso-Ibarra K."/>
        </authorList>
    </citation>
    <scope>NUCLEOTIDE SEQUENCE [LARGE SCALE GENOMIC DNA]</scope>
    <source>
        <strain evidence="1 2">CAIM 1902</strain>
    </source>
</reference>
<dbReference type="RefSeq" id="WP_075715017.1">
    <property type="nucleotide sequence ID" value="NZ_AP019656.1"/>
</dbReference>
<proteinExistence type="predicted"/>
<evidence type="ECO:0000313" key="2">
    <source>
        <dbReference type="Proteomes" id="UP000186039"/>
    </source>
</evidence>
<organism evidence="1 2">
    <name type="scientific">Vibrio panuliri</name>
    <dbReference type="NCBI Taxonomy" id="1381081"/>
    <lineage>
        <taxon>Bacteria</taxon>
        <taxon>Pseudomonadati</taxon>
        <taxon>Pseudomonadota</taxon>
        <taxon>Gammaproteobacteria</taxon>
        <taxon>Vibrionales</taxon>
        <taxon>Vibrionaceae</taxon>
        <taxon>Vibrio</taxon>
    </lineage>
</organism>
<sequence length="96" mass="11217">MKSLIKVNNITRSVKDEQDTIVGVTLVRLWKFTDDKVTVYYHAESIARGLDGIREYVELDSQTLQKGEIMREKNGKPYHPLRWLTLLQKIENVTLQ</sequence>
<gene>
    <name evidence="1" type="ORF">BIY20_09670</name>
</gene>
<evidence type="ECO:0008006" key="3">
    <source>
        <dbReference type="Google" id="ProtNLM"/>
    </source>
</evidence>
<comment type="caution">
    <text evidence="1">The sequence shown here is derived from an EMBL/GenBank/DDBJ whole genome shotgun (WGS) entry which is preliminary data.</text>
</comment>
<keyword evidence="2" id="KW-1185">Reference proteome</keyword>